<reference evidence="1" key="1">
    <citation type="journal article" date="2014" name="PLoS ONE">
        <title>Sequential Isolation in a Patient of Raoultella planticola and Escherichia coli Bearing a Novel ISCR1 Element Carrying blaNDM-1.</title>
        <authorList>
            <person name="Li J."/>
            <person name="Lan R."/>
            <person name="Xiong Y."/>
            <person name="Ye C."/>
            <person name="Yuan M."/>
            <person name="Liu X."/>
            <person name="Chen X."/>
            <person name="Yu D."/>
            <person name="Liu B."/>
            <person name="Lin W."/>
            <person name="Bai X."/>
            <person name="Wang Y."/>
            <person name="Sun Q."/>
            <person name="Wang Y."/>
            <person name="Zhao H."/>
            <person name="Meng Q."/>
            <person name="Chen Q."/>
            <person name="Zhao A."/>
            <person name="Xu J."/>
        </authorList>
    </citation>
    <scope>NUCLEOTIDE SEQUENCE</scope>
    <source>
        <strain evidence="1">KpNDM1</strain>
        <plasmid evidence="1">pKpNDM1</plasmid>
    </source>
</reference>
<dbReference type="EMBL" id="JX515588">
    <property type="protein sequence ID" value="AGO88974.1"/>
    <property type="molecule type" value="Genomic_DNA"/>
</dbReference>
<gene>
    <name evidence="1" type="ORF">pKpNDM1_00041</name>
</gene>
<name>W8CUH3_RAOPL</name>
<protein>
    <submittedName>
        <fullName evidence="1">Uncharacterized protein</fullName>
    </submittedName>
</protein>
<keyword evidence="1" id="KW-0614">Plasmid</keyword>
<organism evidence="1">
    <name type="scientific">Raoultella planticola</name>
    <name type="common">Klebsiella planticola</name>
    <dbReference type="NCBI Taxonomy" id="575"/>
    <lineage>
        <taxon>Bacteria</taxon>
        <taxon>Pseudomonadati</taxon>
        <taxon>Pseudomonadota</taxon>
        <taxon>Gammaproteobacteria</taxon>
        <taxon>Enterobacterales</taxon>
        <taxon>Enterobacteriaceae</taxon>
        <taxon>Klebsiella/Raoultella group</taxon>
        <taxon>Raoultella</taxon>
    </lineage>
</organism>
<evidence type="ECO:0000313" key="1">
    <source>
        <dbReference type="EMBL" id="AGO88974.1"/>
    </source>
</evidence>
<sequence>MNDFNAISCESVIDDEYRASLFLHFKLLRQSPDLFVCYI</sequence>
<geneLocation type="plasmid" evidence="1">
    <name>pKpNDM1</name>
</geneLocation>
<dbReference type="AlphaFoldDB" id="W8CUH3"/>
<proteinExistence type="predicted"/>
<accession>W8CUH3</accession>